<evidence type="ECO:0000256" key="1">
    <source>
        <dbReference type="ARBA" id="ARBA00009477"/>
    </source>
</evidence>
<evidence type="ECO:0000256" key="3">
    <source>
        <dbReference type="SAM" id="Phobius"/>
    </source>
</evidence>
<dbReference type="Gene3D" id="1.10.287.470">
    <property type="entry name" value="Helix hairpin bin"/>
    <property type="match status" value="1"/>
</dbReference>
<sequence length="465" mass="48921">MCPDVRASRRISTEGTSLFKRILRIFLIIVVLAVLVIVVGGIVGFNFLRDNGIKQYFATMKPPAATVSTTIAKPSSWTPGVEAIGTVRAVRGVDLTVETAGIVKEIPFHANQKVAANAVLLQLDDAVERADLDAQKAQAALDQVSLTRAIELTRRGVGSDSTLDTARAAASASASQVTKLQAVLDQKQLTAPFAGTVGIPKIDIGQYMAPGTAVVTLQDLDTMRVDFSIPEQQLPLLKIGQTVRLGLSGADMPFAGEIRGIDPKIDPSSRLVNIRAEVANPDGKLTPGQFVQVRVELPEEQNVLALPQTALTTSLYGDYIFVVQPAKPAGTAPAQPARPEEKPAAAATDKPADAKPADAMKPAADAMKPAADAAKPADKAASDATKPAADPAKPAVEGDKPALVLSQVFVKPGRRNQGMVEIVEGLKAGDEIVTAGQNRLFNGMSVNVDNTIDPTKSANKQADQQ</sequence>
<dbReference type="GO" id="GO:0015562">
    <property type="term" value="F:efflux transmembrane transporter activity"/>
    <property type="evidence" value="ECO:0007669"/>
    <property type="project" value="TreeGrafter"/>
</dbReference>
<dbReference type="GO" id="GO:1990281">
    <property type="term" value="C:efflux pump complex"/>
    <property type="evidence" value="ECO:0007669"/>
    <property type="project" value="TreeGrafter"/>
</dbReference>
<gene>
    <name evidence="5" type="ordered locus">mlr3647</name>
</gene>
<dbReference type="InterPro" id="IPR058792">
    <property type="entry name" value="Beta-barrel_RND_2"/>
</dbReference>
<keyword evidence="3" id="KW-1133">Transmembrane helix</keyword>
<keyword evidence="3" id="KW-0812">Transmembrane</keyword>
<dbReference type="AlphaFoldDB" id="Q98FR7"/>
<feature type="transmembrane region" description="Helical" evidence="3">
    <location>
        <begin position="21"/>
        <end position="48"/>
    </location>
</feature>
<dbReference type="HOGENOM" id="CLU_018816_1_2_5"/>
<dbReference type="Gene3D" id="2.40.30.170">
    <property type="match status" value="1"/>
</dbReference>
<dbReference type="Gene3D" id="2.40.420.20">
    <property type="match status" value="2"/>
</dbReference>
<dbReference type="Pfam" id="PF25954">
    <property type="entry name" value="Beta-barrel_RND_2"/>
    <property type="match status" value="1"/>
</dbReference>
<protein>
    <submittedName>
        <fullName evidence="5">RND efflux membrane fusion protein</fullName>
    </submittedName>
</protein>
<dbReference type="KEGG" id="mlo:mlr3647"/>
<evidence type="ECO:0000259" key="4">
    <source>
        <dbReference type="Pfam" id="PF25954"/>
    </source>
</evidence>
<dbReference type="InterPro" id="IPR006143">
    <property type="entry name" value="RND_pump_MFP"/>
</dbReference>
<dbReference type="SUPFAM" id="SSF111369">
    <property type="entry name" value="HlyD-like secretion proteins"/>
    <property type="match status" value="1"/>
</dbReference>
<organism evidence="5 6">
    <name type="scientific">Mesorhizobium japonicum (strain LMG 29417 / CECT 9101 / MAFF 303099)</name>
    <name type="common">Mesorhizobium loti (strain MAFF 303099)</name>
    <dbReference type="NCBI Taxonomy" id="266835"/>
    <lineage>
        <taxon>Bacteria</taxon>
        <taxon>Pseudomonadati</taxon>
        <taxon>Pseudomonadota</taxon>
        <taxon>Alphaproteobacteria</taxon>
        <taxon>Hyphomicrobiales</taxon>
        <taxon>Phyllobacteriaceae</taxon>
        <taxon>Mesorhizobium</taxon>
    </lineage>
</organism>
<keyword evidence="3" id="KW-0472">Membrane</keyword>
<dbReference type="FunFam" id="2.40.30.170:FF:000010">
    <property type="entry name" value="Efflux RND transporter periplasmic adaptor subunit"/>
    <property type="match status" value="1"/>
</dbReference>
<dbReference type="PANTHER" id="PTHR30469:SF11">
    <property type="entry name" value="BLL4320 PROTEIN"/>
    <property type="match status" value="1"/>
</dbReference>
<feature type="region of interest" description="Disordered" evidence="2">
    <location>
        <begin position="445"/>
        <end position="465"/>
    </location>
</feature>
<feature type="compositionally biased region" description="Low complexity" evidence="2">
    <location>
        <begin position="359"/>
        <end position="374"/>
    </location>
</feature>
<dbReference type="eggNOG" id="COG0845">
    <property type="taxonomic scope" value="Bacteria"/>
</dbReference>
<accession>Q98FR7</accession>
<reference evidence="5 6" key="1">
    <citation type="journal article" date="2000" name="DNA Res.">
        <title>Complete genome structure of the nitrogen-fixing symbiotic bacterium Mesorhizobium loti.</title>
        <authorList>
            <person name="Kaneko T."/>
            <person name="Nakamura Y."/>
            <person name="Sato S."/>
            <person name="Asamizu E."/>
            <person name="Kato T."/>
            <person name="Sasamoto S."/>
            <person name="Watanabe A."/>
            <person name="Idesawa K."/>
            <person name="Ishikawa A."/>
            <person name="Kawashima K."/>
            <person name="Kimura T."/>
            <person name="Kishida Y."/>
            <person name="Kiyokawa C."/>
            <person name="Kohara M."/>
            <person name="Matsumoto M."/>
            <person name="Matsuno A."/>
            <person name="Mochizuki Y."/>
            <person name="Nakayama S."/>
            <person name="Nakazaki N."/>
            <person name="Shimpo S."/>
            <person name="Sugimoto M."/>
            <person name="Takeuchi C."/>
            <person name="Yamada M."/>
            <person name="Tabata S."/>
        </authorList>
    </citation>
    <scope>NUCLEOTIDE SEQUENCE [LARGE SCALE GENOMIC DNA]</scope>
    <source>
        <strain evidence="6">LMG 29417 / CECT 9101 / MAFF 303099</strain>
    </source>
</reference>
<dbReference type="Proteomes" id="UP000000552">
    <property type="component" value="Chromosome"/>
</dbReference>
<evidence type="ECO:0000313" key="5">
    <source>
        <dbReference type="EMBL" id="BAB50500.1"/>
    </source>
</evidence>
<feature type="domain" description="CusB-like beta-barrel" evidence="4">
    <location>
        <begin position="225"/>
        <end position="296"/>
    </location>
</feature>
<name>Q98FR7_RHILO</name>
<proteinExistence type="inferred from homology"/>
<evidence type="ECO:0000313" key="6">
    <source>
        <dbReference type="Proteomes" id="UP000000552"/>
    </source>
</evidence>
<dbReference type="Gene3D" id="2.40.50.100">
    <property type="match status" value="1"/>
</dbReference>
<feature type="region of interest" description="Disordered" evidence="2">
    <location>
        <begin position="329"/>
        <end position="398"/>
    </location>
</feature>
<evidence type="ECO:0000256" key="2">
    <source>
        <dbReference type="SAM" id="MobiDB-lite"/>
    </source>
</evidence>
<dbReference type="EMBL" id="BA000012">
    <property type="protein sequence ID" value="BAB50500.1"/>
    <property type="molecule type" value="Genomic_DNA"/>
</dbReference>
<feature type="compositionally biased region" description="Low complexity" evidence="2">
    <location>
        <begin position="382"/>
        <end position="395"/>
    </location>
</feature>
<comment type="similarity">
    <text evidence="1">Belongs to the membrane fusion protein (MFP) (TC 8.A.1) family.</text>
</comment>
<dbReference type="NCBIfam" id="TIGR01730">
    <property type="entry name" value="RND_mfp"/>
    <property type="match status" value="1"/>
</dbReference>
<dbReference type="PANTHER" id="PTHR30469">
    <property type="entry name" value="MULTIDRUG RESISTANCE PROTEIN MDTA"/>
    <property type="match status" value="1"/>
</dbReference>